<dbReference type="OrthoDB" id="34340at2"/>
<reference evidence="2 3" key="1">
    <citation type="submission" date="2018-08" db="EMBL/GenBank/DDBJ databases">
        <title>Meiothermus roseus NBRC 110900 genome sequencing project.</title>
        <authorList>
            <person name="Da Costa M.S."/>
            <person name="Albuquerque L."/>
            <person name="Raposo P."/>
            <person name="Froufe H.J.C."/>
            <person name="Barroso C.S."/>
            <person name="Egas C."/>
        </authorList>
    </citation>
    <scope>NUCLEOTIDE SEQUENCE [LARGE SCALE GENOMIC DNA]</scope>
    <source>
        <strain evidence="2 3">NBRC 110900</strain>
    </source>
</reference>
<evidence type="ECO:0000256" key="1">
    <source>
        <dbReference type="SAM" id="SignalP"/>
    </source>
</evidence>
<dbReference type="AlphaFoldDB" id="A0A399EW06"/>
<proteinExistence type="predicted"/>
<dbReference type="Proteomes" id="UP000265341">
    <property type="component" value="Unassembled WGS sequence"/>
</dbReference>
<name>A0A399EW06_9DEIN</name>
<protein>
    <submittedName>
        <fullName evidence="2">Uncharacterized protein</fullName>
    </submittedName>
</protein>
<evidence type="ECO:0000313" key="2">
    <source>
        <dbReference type="EMBL" id="RIH87790.1"/>
    </source>
</evidence>
<dbReference type="EMBL" id="QWLA01000016">
    <property type="protein sequence ID" value="RIH87790.1"/>
    <property type="molecule type" value="Genomic_DNA"/>
</dbReference>
<feature type="chain" id="PRO_5017401974" evidence="1">
    <location>
        <begin position="19"/>
        <end position="126"/>
    </location>
</feature>
<keyword evidence="3" id="KW-1185">Reference proteome</keyword>
<accession>A0A399EW06</accession>
<sequence length="126" mass="13891">MIKRGLLCLLVMLSTAFAYDLQQINRSRSALVGAINGVLEGSEGTWQYVPGIGLVIASRNLNDARRADALIPILRQVLTALGNTVQGLDPEDWILLAYRNDQLELVMRLKPGRTDSLEVFVNGVKQ</sequence>
<comment type="caution">
    <text evidence="2">The sequence shown here is derived from an EMBL/GenBank/DDBJ whole genome shotgun (WGS) entry which is preliminary data.</text>
</comment>
<organism evidence="2 3">
    <name type="scientific">Calidithermus roseus</name>
    <dbReference type="NCBI Taxonomy" id="1644118"/>
    <lineage>
        <taxon>Bacteria</taxon>
        <taxon>Thermotogati</taxon>
        <taxon>Deinococcota</taxon>
        <taxon>Deinococci</taxon>
        <taxon>Thermales</taxon>
        <taxon>Thermaceae</taxon>
        <taxon>Calidithermus</taxon>
    </lineage>
</organism>
<gene>
    <name evidence="2" type="ORF">Mrose_01185</name>
</gene>
<feature type="signal peptide" evidence="1">
    <location>
        <begin position="1"/>
        <end position="18"/>
    </location>
</feature>
<evidence type="ECO:0000313" key="3">
    <source>
        <dbReference type="Proteomes" id="UP000265341"/>
    </source>
</evidence>
<keyword evidence="1" id="KW-0732">Signal</keyword>
<dbReference type="RefSeq" id="WP_147371580.1">
    <property type="nucleotide sequence ID" value="NZ_QWLA01000016.1"/>
</dbReference>